<comment type="subunit">
    <text evidence="9">Homopentamer. Pentaxin (or pentraxin) have a discoid arrangement of 5 non-covalently bound subunits.</text>
</comment>
<comment type="caution">
    <text evidence="8">Lacks conserved residue(s) required for the propagation of feature annotation.</text>
</comment>
<dbReference type="SMART" id="SM00159">
    <property type="entry name" value="PTX"/>
    <property type="match status" value="1"/>
</dbReference>
<dbReference type="OrthoDB" id="547680at2759"/>
<feature type="domain" description="Pentraxin (PTX)" evidence="10">
    <location>
        <begin position="22"/>
        <end position="222"/>
    </location>
</feature>
<dbReference type="GeneID" id="114478126"/>
<reference evidence="11" key="1">
    <citation type="submission" date="2020-06" db="EMBL/GenBank/DDBJ databases">
        <authorList>
            <consortium name="Wellcome Sanger Institute Data Sharing"/>
        </authorList>
    </citation>
    <scope>NUCLEOTIDE SEQUENCE [LARGE SCALE GENOMIC DNA]</scope>
</reference>
<comment type="similarity">
    <text evidence="7 9">Belongs to the pentraxin family.</text>
</comment>
<keyword evidence="5 9" id="KW-0106">Calcium</keyword>
<protein>
    <recommendedName>
        <fullName evidence="9">Pentraxin family member</fullName>
    </recommendedName>
</protein>
<evidence type="ECO:0000256" key="9">
    <source>
        <dbReference type="RuleBase" id="RU362112"/>
    </source>
</evidence>
<keyword evidence="12" id="KW-1185">Reference proteome</keyword>
<sequence>MKTLLFLLGLFATCYGKTEDLSGKVFVFPKETATDHVKLITSKTRFEHVSVCLRFITDLSRTYGIFSMSSPAQSNAFLLFKESTSNSIEVAVNGISIHFKSLSFPPNTWHYLCSTWSSSNGLAQLWLDGKPSIRRFVGNSVITGAPITLLGQEQDTYGGGFDKDQSFVGMISQVHMWDHVLPASEIRRYSQGKHITPGNVFNWKDLNYMISGSILLEEESEVV</sequence>
<comment type="subcellular location">
    <subcellularLocation>
        <location evidence="1 9">Secreted</location>
    </subcellularLocation>
</comment>
<accession>A0A8C5GDH6</accession>
<feature type="signal peptide" evidence="9">
    <location>
        <begin position="1"/>
        <end position="16"/>
    </location>
</feature>
<dbReference type="RefSeq" id="XP_028326770.1">
    <property type="nucleotide sequence ID" value="XM_028470969.1"/>
</dbReference>
<dbReference type="PRINTS" id="PR00895">
    <property type="entry name" value="PENTAXIN"/>
</dbReference>
<dbReference type="Pfam" id="PF00354">
    <property type="entry name" value="Pentaxin"/>
    <property type="match status" value="1"/>
</dbReference>
<dbReference type="Proteomes" id="UP000694680">
    <property type="component" value="Chromosome 16"/>
</dbReference>
<evidence type="ECO:0000313" key="12">
    <source>
        <dbReference type="Proteomes" id="UP000694680"/>
    </source>
</evidence>
<dbReference type="PANTHER" id="PTHR45869:SF7">
    <property type="entry name" value="C-REACTIVE PROTEIN"/>
    <property type="match status" value="1"/>
</dbReference>
<organism evidence="11 12">
    <name type="scientific">Gouania willdenowi</name>
    <name type="common">Blunt-snouted clingfish</name>
    <name type="synonym">Lepadogaster willdenowi</name>
    <dbReference type="NCBI Taxonomy" id="441366"/>
    <lineage>
        <taxon>Eukaryota</taxon>
        <taxon>Metazoa</taxon>
        <taxon>Chordata</taxon>
        <taxon>Craniata</taxon>
        <taxon>Vertebrata</taxon>
        <taxon>Euteleostomi</taxon>
        <taxon>Actinopterygii</taxon>
        <taxon>Neopterygii</taxon>
        <taxon>Teleostei</taxon>
        <taxon>Neoteleostei</taxon>
        <taxon>Acanthomorphata</taxon>
        <taxon>Ovalentaria</taxon>
        <taxon>Blenniimorphae</taxon>
        <taxon>Blenniiformes</taxon>
        <taxon>Gobiesocoidei</taxon>
        <taxon>Gobiesocidae</taxon>
        <taxon>Gobiesocinae</taxon>
        <taxon>Gouania</taxon>
    </lineage>
</organism>
<dbReference type="Gene3D" id="2.60.120.200">
    <property type="match status" value="1"/>
</dbReference>
<evidence type="ECO:0000313" key="11">
    <source>
        <dbReference type="Ensembl" id="ENSGWIP00000028626.1"/>
    </source>
</evidence>
<name>A0A8C5GDH6_GOUWI</name>
<evidence type="ECO:0000256" key="6">
    <source>
        <dbReference type="ARBA" id="ARBA00023157"/>
    </source>
</evidence>
<evidence type="ECO:0000256" key="4">
    <source>
        <dbReference type="ARBA" id="ARBA00022729"/>
    </source>
</evidence>
<dbReference type="SUPFAM" id="SSF49899">
    <property type="entry name" value="Concanavalin A-like lectins/glucanases"/>
    <property type="match status" value="1"/>
</dbReference>
<dbReference type="AlphaFoldDB" id="A0A8C5GDH6"/>
<comment type="cofactor">
    <cofactor evidence="9">
        <name>Ca(2+)</name>
        <dbReference type="ChEBI" id="CHEBI:29108"/>
    </cofactor>
    <text evidence="9">Binds 2 calcium ions per subunit.</text>
</comment>
<reference evidence="11" key="3">
    <citation type="submission" date="2025-09" db="UniProtKB">
        <authorList>
            <consortium name="Ensembl"/>
        </authorList>
    </citation>
    <scope>IDENTIFICATION</scope>
</reference>
<evidence type="ECO:0000259" key="10">
    <source>
        <dbReference type="PROSITE" id="PS51828"/>
    </source>
</evidence>
<evidence type="ECO:0000256" key="2">
    <source>
        <dbReference type="ARBA" id="ARBA00022525"/>
    </source>
</evidence>
<dbReference type="InterPro" id="IPR001759">
    <property type="entry name" value="PTX_dom"/>
</dbReference>
<dbReference type="InterPro" id="IPR051005">
    <property type="entry name" value="Pentraxin_domain"/>
</dbReference>
<keyword evidence="4 9" id="KW-0732">Signal</keyword>
<dbReference type="GO" id="GO:0005576">
    <property type="term" value="C:extracellular region"/>
    <property type="evidence" value="ECO:0007669"/>
    <property type="project" value="UniProtKB-SubCell"/>
</dbReference>
<gene>
    <name evidence="11" type="primary">LOC114478126</name>
</gene>
<proteinExistence type="inferred from homology"/>
<evidence type="ECO:0000256" key="5">
    <source>
        <dbReference type="ARBA" id="ARBA00022837"/>
    </source>
</evidence>
<reference evidence="11" key="2">
    <citation type="submission" date="2025-08" db="UniProtKB">
        <authorList>
            <consortium name="Ensembl"/>
        </authorList>
    </citation>
    <scope>IDENTIFICATION</scope>
</reference>
<dbReference type="FunFam" id="2.60.120.200:FF:000070">
    <property type="entry name" value="Serum amyloid P-component"/>
    <property type="match status" value="1"/>
</dbReference>
<feature type="chain" id="PRO_5034922643" description="Pentraxin family member" evidence="9">
    <location>
        <begin position="17"/>
        <end position="223"/>
    </location>
</feature>
<keyword evidence="6" id="KW-1015">Disulfide bond</keyword>
<keyword evidence="2" id="KW-0964">Secreted</keyword>
<evidence type="ECO:0000256" key="3">
    <source>
        <dbReference type="ARBA" id="ARBA00022723"/>
    </source>
</evidence>
<dbReference type="PROSITE" id="PS51828">
    <property type="entry name" value="PTX_2"/>
    <property type="match status" value="1"/>
</dbReference>
<dbReference type="PANTHER" id="PTHR45869">
    <property type="entry name" value="C-REACTIVE PROTEIN-RELATED"/>
    <property type="match status" value="1"/>
</dbReference>
<evidence type="ECO:0000256" key="8">
    <source>
        <dbReference type="PROSITE-ProRule" id="PRU01172"/>
    </source>
</evidence>
<dbReference type="InterPro" id="IPR013320">
    <property type="entry name" value="ConA-like_dom_sf"/>
</dbReference>
<dbReference type="Ensembl" id="ENSGWIT00000031218.1">
    <property type="protein sequence ID" value="ENSGWIP00000028626.1"/>
    <property type="gene ID" value="ENSGWIG00000014927.1"/>
</dbReference>
<evidence type="ECO:0000256" key="7">
    <source>
        <dbReference type="ARBA" id="ARBA00038102"/>
    </source>
</evidence>
<evidence type="ECO:0000256" key="1">
    <source>
        <dbReference type="ARBA" id="ARBA00004613"/>
    </source>
</evidence>
<keyword evidence="3 9" id="KW-0479">Metal-binding</keyword>
<dbReference type="GO" id="GO:0046872">
    <property type="term" value="F:metal ion binding"/>
    <property type="evidence" value="ECO:0007669"/>
    <property type="project" value="UniProtKB-KW"/>
</dbReference>